<comment type="caution">
    <text evidence="1">The sequence shown here is derived from an EMBL/GenBank/DDBJ whole genome shotgun (WGS) entry which is preliminary data.</text>
</comment>
<dbReference type="RefSeq" id="WP_171681470.1">
    <property type="nucleotide sequence ID" value="NZ_WHNZ01000007.1"/>
</dbReference>
<gene>
    <name evidence="1" type="ORF">GC097_00905</name>
</gene>
<sequence length="62" mass="6899">MIYMVDYHFTKPGQGSTKMYKGSIQVDIDSDVESEIVEKAKEIVMEKEGATSVKIALISPEC</sequence>
<name>A0ABX1ZFD6_9BACL</name>
<organism evidence="1 2">
    <name type="scientific">Paenibacillus planticolens</name>
    <dbReference type="NCBI Taxonomy" id="2654976"/>
    <lineage>
        <taxon>Bacteria</taxon>
        <taxon>Bacillati</taxon>
        <taxon>Bacillota</taxon>
        <taxon>Bacilli</taxon>
        <taxon>Bacillales</taxon>
        <taxon>Paenibacillaceae</taxon>
        <taxon>Paenibacillus</taxon>
    </lineage>
</organism>
<evidence type="ECO:0000313" key="2">
    <source>
        <dbReference type="Proteomes" id="UP000618579"/>
    </source>
</evidence>
<keyword evidence="2" id="KW-1185">Reference proteome</keyword>
<dbReference type="Proteomes" id="UP000618579">
    <property type="component" value="Unassembled WGS sequence"/>
</dbReference>
<reference evidence="1 2" key="1">
    <citation type="submission" date="2019-10" db="EMBL/GenBank/DDBJ databases">
        <title>Description of Paenibacillus pedi sp. nov.</title>
        <authorList>
            <person name="Carlier A."/>
            <person name="Qi S."/>
        </authorList>
    </citation>
    <scope>NUCLEOTIDE SEQUENCE [LARGE SCALE GENOMIC DNA]</scope>
    <source>
        <strain evidence="1 2">LMG 31457</strain>
    </source>
</reference>
<dbReference type="EMBL" id="WHNZ01000007">
    <property type="protein sequence ID" value="NOU98585.1"/>
    <property type="molecule type" value="Genomic_DNA"/>
</dbReference>
<accession>A0ABX1ZFD6</accession>
<proteinExistence type="predicted"/>
<protein>
    <submittedName>
        <fullName evidence="1">Uncharacterized protein</fullName>
    </submittedName>
</protein>
<evidence type="ECO:0000313" key="1">
    <source>
        <dbReference type="EMBL" id="NOU98585.1"/>
    </source>
</evidence>